<proteinExistence type="inferred from homology"/>
<dbReference type="PANTHER" id="PTHR15925">
    <property type="entry name" value="MITOCHONDRIAL RIBOSOMAL PROTEIN S23"/>
    <property type="match status" value="1"/>
</dbReference>
<evidence type="ECO:0000259" key="8">
    <source>
        <dbReference type="Pfam" id="PF10484"/>
    </source>
</evidence>
<keyword evidence="5" id="KW-0687">Ribonucleoprotein</keyword>
<feature type="compositionally biased region" description="Basic and acidic residues" evidence="7">
    <location>
        <begin position="168"/>
        <end position="178"/>
    </location>
</feature>
<protein>
    <recommendedName>
        <fullName evidence="6">Small ribosomal subunit protein mS23</fullName>
    </recommendedName>
</protein>
<keyword evidence="3 10" id="KW-0689">Ribosomal protein</keyword>
<dbReference type="InterPro" id="IPR019520">
    <property type="entry name" value="Ribosomal_mS23_met"/>
</dbReference>
<dbReference type="PANTHER" id="PTHR15925:SF2">
    <property type="entry name" value="SMALL RIBOSOMAL SUBUNIT PROTEIN MS23"/>
    <property type="match status" value="1"/>
</dbReference>
<evidence type="ECO:0000256" key="6">
    <source>
        <dbReference type="ARBA" id="ARBA00035137"/>
    </source>
</evidence>
<name>A0ABM0JDK2_APLCA</name>
<comment type="similarity">
    <text evidence="2">Belongs to the mitochondrion-specific ribosomal protein mS23 family.</text>
</comment>
<sequence length="178" mass="19793">MAGSRRESVGSILTRLQGLLRAGAMKAEDRPIWYDIVKAKPPKPVPPHREVQKILYPEDFVRARFYKTYADPGATVLSNENSKSIPQKFVDRYLELHGKGETEPSRLFEETTQSLAAEGVRLITHEERAAARGKSQVTNKSQASAVTPETTEPGTSEKVKVKSPSQKVDIKGLFDEKS</sequence>
<evidence type="ECO:0000256" key="7">
    <source>
        <dbReference type="SAM" id="MobiDB-lite"/>
    </source>
</evidence>
<organism evidence="9 10">
    <name type="scientific">Aplysia californica</name>
    <name type="common">California sea hare</name>
    <dbReference type="NCBI Taxonomy" id="6500"/>
    <lineage>
        <taxon>Eukaryota</taxon>
        <taxon>Metazoa</taxon>
        <taxon>Spiralia</taxon>
        <taxon>Lophotrochozoa</taxon>
        <taxon>Mollusca</taxon>
        <taxon>Gastropoda</taxon>
        <taxon>Heterobranchia</taxon>
        <taxon>Euthyneura</taxon>
        <taxon>Tectipleura</taxon>
        <taxon>Aplysiida</taxon>
        <taxon>Aplysioidea</taxon>
        <taxon>Aplysiidae</taxon>
        <taxon>Aplysia</taxon>
    </lineage>
</organism>
<evidence type="ECO:0000256" key="2">
    <source>
        <dbReference type="ARBA" id="ARBA00009864"/>
    </source>
</evidence>
<keyword evidence="9" id="KW-1185">Reference proteome</keyword>
<reference evidence="10" key="1">
    <citation type="submission" date="2025-08" db="UniProtKB">
        <authorList>
            <consortium name="RefSeq"/>
        </authorList>
    </citation>
    <scope>IDENTIFICATION</scope>
</reference>
<comment type="subcellular location">
    <subcellularLocation>
        <location evidence="1">Mitochondrion</location>
    </subcellularLocation>
</comment>
<dbReference type="InterPro" id="IPR023611">
    <property type="entry name" value="mS23_dom_met"/>
</dbReference>
<dbReference type="Pfam" id="PF10484">
    <property type="entry name" value="MRP-S23"/>
    <property type="match status" value="1"/>
</dbReference>
<dbReference type="GO" id="GO:0005840">
    <property type="term" value="C:ribosome"/>
    <property type="evidence" value="ECO:0007669"/>
    <property type="project" value="UniProtKB-KW"/>
</dbReference>
<evidence type="ECO:0000256" key="1">
    <source>
        <dbReference type="ARBA" id="ARBA00004173"/>
    </source>
</evidence>
<dbReference type="RefSeq" id="XP_005091239.1">
    <property type="nucleotide sequence ID" value="XM_005091182.3"/>
</dbReference>
<accession>A0ABM0JDK2</accession>
<dbReference type="InterPro" id="IPR059242">
    <property type="entry name" value="mS23_dom"/>
</dbReference>
<keyword evidence="4" id="KW-0496">Mitochondrion</keyword>
<evidence type="ECO:0000313" key="10">
    <source>
        <dbReference type="RefSeq" id="XP_005091239.1"/>
    </source>
</evidence>
<feature type="region of interest" description="Disordered" evidence="7">
    <location>
        <begin position="128"/>
        <end position="178"/>
    </location>
</feature>
<dbReference type="Proteomes" id="UP000694888">
    <property type="component" value="Unplaced"/>
</dbReference>
<feature type="compositionally biased region" description="Polar residues" evidence="7">
    <location>
        <begin position="135"/>
        <end position="154"/>
    </location>
</feature>
<evidence type="ECO:0000313" key="9">
    <source>
        <dbReference type="Proteomes" id="UP000694888"/>
    </source>
</evidence>
<dbReference type="GeneID" id="101862090"/>
<gene>
    <name evidence="10" type="primary">LOC101862090</name>
</gene>
<evidence type="ECO:0000256" key="5">
    <source>
        <dbReference type="ARBA" id="ARBA00023274"/>
    </source>
</evidence>
<feature type="domain" description="Small ribosomal subunit protein mS23 conserved" evidence="8">
    <location>
        <begin position="2"/>
        <end position="119"/>
    </location>
</feature>
<dbReference type="CDD" id="cd23701">
    <property type="entry name" value="At1g26750"/>
    <property type="match status" value="1"/>
</dbReference>
<evidence type="ECO:0000256" key="3">
    <source>
        <dbReference type="ARBA" id="ARBA00022980"/>
    </source>
</evidence>
<evidence type="ECO:0000256" key="4">
    <source>
        <dbReference type="ARBA" id="ARBA00023128"/>
    </source>
</evidence>